<evidence type="ECO:0000313" key="8">
    <source>
        <dbReference type="EMBL" id="MBP2320681.1"/>
    </source>
</evidence>
<feature type="domain" description="Rieske" evidence="7">
    <location>
        <begin position="2"/>
        <end position="103"/>
    </location>
</feature>
<dbReference type="PANTHER" id="PTHR40562">
    <property type="match status" value="1"/>
</dbReference>
<gene>
    <name evidence="8" type="ORF">JOF56_001066</name>
</gene>
<name>A0ABS4TA13_9PSEU</name>
<organism evidence="8 9">
    <name type="scientific">Kibdelosporangium banguiense</name>
    <dbReference type="NCBI Taxonomy" id="1365924"/>
    <lineage>
        <taxon>Bacteria</taxon>
        <taxon>Bacillati</taxon>
        <taxon>Actinomycetota</taxon>
        <taxon>Actinomycetes</taxon>
        <taxon>Pseudonocardiales</taxon>
        <taxon>Pseudonocardiaceae</taxon>
        <taxon>Kibdelosporangium</taxon>
    </lineage>
</organism>
<keyword evidence="2" id="KW-0479">Metal-binding</keyword>
<keyword evidence="9" id="KW-1185">Reference proteome</keyword>
<evidence type="ECO:0000256" key="5">
    <source>
        <dbReference type="ARBA" id="ARBA00023014"/>
    </source>
</evidence>
<dbReference type="InterPro" id="IPR017941">
    <property type="entry name" value="Rieske_2Fe-2S"/>
</dbReference>
<dbReference type="PANTHER" id="PTHR40562:SF1">
    <property type="entry name" value="NITRITE REDUCTASE (NADH) SMALL SUBUNIT"/>
    <property type="match status" value="1"/>
</dbReference>
<dbReference type="InterPro" id="IPR017881">
    <property type="entry name" value="NirD"/>
</dbReference>
<keyword evidence="6" id="KW-0534">Nitrate assimilation</keyword>
<proteinExistence type="predicted"/>
<keyword evidence="4" id="KW-0408">Iron</keyword>
<accession>A0ABS4TA13</accession>
<dbReference type="Proteomes" id="UP001519332">
    <property type="component" value="Unassembled WGS sequence"/>
</dbReference>
<evidence type="ECO:0000256" key="4">
    <source>
        <dbReference type="ARBA" id="ARBA00023004"/>
    </source>
</evidence>
<protein>
    <submittedName>
        <fullName evidence="8">Nitrite reductase (NADH) small subunit</fullName>
        <ecNumber evidence="8">1.7.1.15</ecNumber>
    </submittedName>
</protein>
<dbReference type="EMBL" id="JAGINW010000001">
    <property type="protein sequence ID" value="MBP2320681.1"/>
    <property type="molecule type" value="Genomic_DNA"/>
</dbReference>
<comment type="caution">
    <text evidence="8">The sequence shown here is derived from an EMBL/GenBank/DDBJ whole genome shotgun (WGS) entry which is preliminary data.</text>
</comment>
<reference evidence="8 9" key="1">
    <citation type="submission" date="2021-03" db="EMBL/GenBank/DDBJ databases">
        <title>Sequencing the genomes of 1000 actinobacteria strains.</title>
        <authorList>
            <person name="Klenk H.-P."/>
        </authorList>
    </citation>
    <scope>NUCLEOTIDE SEQUENCE [LARGE SCALE GENOMIC DNA]</scope>
    <source>
        <strain evidence="8 9">DSM 46670</strain>
    </source>
</reference>
<dbReference type="InterPro" id="IPR036922">
    <property type="entry name" value="Rieske_2Fe-2S_sf"/>
</dbReference>
<dbReference type="Gene3D" id="2.102.10.10">
    <property type="entry name" value="Rieske [2Fe-2S] iron-sulphur domain"/>
    <property type="match status" value="1"/>
</dbReference>
<dbReference type="Pfam" id="PF13806">
    <property type="entry name" value="Rieske_2"/>
    <property type="match status" value="1"/>
</dbReference>
<sequence length="106" mass="11286">MTVVFPLARLMPNRGVAALLPGDVQVAVFRTNDDQVFALSNIDPFSRAAVLSRGIVGDRAGVPVAVSPVYKNAFDLRTGVCVEDPDVSVEVYPVRVTEGMVMVGVP</sequence>
<dbReference type="EC" id="1.7.1.15" evidence="8"/>
<keyword evidence="1" id="KW-0001">2Fe-2S</keyword>
<keyword evidence="3 8" id="KW-0560">Oxidoreductase</keyword>
<evidence type="ECO:0000259" key="7">
    <source>
        <dbReference type="PROSITE" id="PS51296"/>
    </source>
</evidence>
<evidence type="ECO:0000256" key="3">
    <source>
        <dbReference type="ARBA" id="ARBA00023002"/>
    </source>
</evidence>
<keyword evidence="5" id="KW-0411">Iron-sulfur</keyword>
<dbReference type="InterPro" id="IPR012748">
    <property type="entry name" value="Rieske-like_NirD"/>
</dbReference>
<dbReference type="PROSITE" id="PS51300">
    <property type="entry name" value="NIRD"/>
    <property type="match status" value="1"/>
</dbReference>
<dbReference type="GO" id="GO:0106316">
    <property type="term" value="F:nitrite reductase (NADH) activity"/>
    <property type="evidence" value="ECO:0007669"/>
    <property type="project" value="UniProtKB-EC"/>
</dbReference>
<evidence type="ECO:0000256" key="1">
    <source>
        <dbReference type="ARBA" id="ARBA00022714"/>
    </source>
</evidence>
<evidence type="ECO:0000256" key="2">
    <source>
        <dbReference type="ARBA" id="ARBA00022723"/>
    </source>
</evidence>
<dbReference type="SUPFAM" id="SSF50022">
    <property type="entry name" value="ISP domain"/>
    <property type="match status" value="1"/>
</dbReference>
<evidence type="ECO:0000256" key="6">
    <source>
        <dbReference type="ARBA" id="ARBA00023063"/>
    </source>
</evidence>
<dbReference type="RefSeq" id="WP_209635107.1">
    <property type="nucleotide sequence ID" value="NZ_JAGINW010000001.1"/>
</dbReference>
<dbReference type="PROSITE" id="PS51296">
    <property type="entry name" value="RIESKE"/>
    <property type="match status" value="1"/>
</dbReference>
<dbReference type="NCBIfam" id="TIGR02378">
    <property type="entry name" value="nirD_assim_sml"/>
    <property type="match status" value="1"/>
</dbReference>
<evidence type="ECO:0000313" key="9">
    <source>
        <dbReference type="Proteomes" id="UP001519332"/>
    </source>
</evidence>
<dbReference type="CDD" id="cd03529">
    <property type="entry name" value="Rieske_NirD"/>
    <property type="match status" value="1"/>
</dbReference>